<dbReference type="AlphaFoldDB" id="A0A7K9AZJ8"/>
<comment type="caution">
    <text evidence="12">The sequence shown here is derived from an EMBL/GenBank/DDBJ whole genome shotgun (WGS) entry which is preliminary data.</text>
</comment>
<evidence type="ECO:0000256" key="8">
    <source>
        <dbReference type="ARBA" id="ARBA00023242"/>
    </source>
</evidence>
<feature type="compositionally biased region" description="Basic and acidic residues" evidence="10">
    <location>
        <begin position="232"/>
        <end position="253"/>
    </location>
</feature>
<reference evidence="12 13" key="1">
    <citation type="submission" date="2019-09" db="EMBL/GenBank/DDBJ databases">
        <title>Bird 10,000 Genomes (B10K) Project - Family phase.</title>
        <authorList>
            <person name="Zhang G."/>
        </authorList>
    </citation>
    <scope>NUCLEOTIDE SEQUENCE [LARGE SCALE GENOMIC DNA]</scope>
    <source>
        <strain evidence="12">B10K-LSUMZ-23963</strain>
        <tissue evidence="12">Muscle</tissue>
    </source>
</reference>
<feature type="non-terminal residue" evidence="12">
    <location>
        <position position="337"/>
    </location>
</feature>
<feature type="non-terminal residue" evidence="12">
    <location>
        <position position="1"/>
    </location>
</feature>
<evidence type="ECO:0000259" key="11">
    <source>
        <dbReference type="Pfam" id="PF12871"/>
    </source>
</evidence>
<name>A0A7K9AZJ8_DRONO</name>
<evidence type="ECO:0000313" key="13">
    <source>
        <dbReference type="Proteomes" id="UP000543287"/>
    </source>
</evidence>
<evidence type="ECO:0000256" key="9">
    <source>
        <dbReference type="RuleBase" id="RU367025"/>
    </source>
</evidence>
<comment type="similarity">
    <text evidence="3 9">Belongs to the PRP38 family.</text>
</comment>
<evidence type="ECO:0000256" key="5">
    <source>
        <dbReference type="ARBA" id="ARBA00022664"/>
    </source>
</evidence>
<comment type="subunit">
    <text evidence="9">Component of the spliceosome B complex.</text>
</comment>
<evidence type="ECO:0000256" key="10">
    <source>
        <dbReference type="SAM" id="MobiDB-lite"/>
    </source>
</evidence>
<keyword evidence="7 9" id="KW-0508">mRNA splicing</keyword>
<gene>
    <name evidence="12" type="primary">Prpf38a</name>
    <name evidence="12" type="ORF">DRONOV_R10600</name>
</gene>
<feature type="domain" description="Pre-mRNA-splicing factor 38 C-terminal" evidence="11">
    <location>
        <begin position="208"/>
        <end position="299"/>
    </location>
</feature>
<comment type="subcellular location">
    <subcellularLocation>
        <location evidence="2 9">Nucleus</location>
    </subcellularLocation>
</comment>
<comment type="function">
    <text evidence="1 9">Involved in pre-mRNA splicing as a component of the spliceosome.</text>
</comment>
<proteinExistence type="inferred from homology"/>
<organism evidence="12 13">
    <name type="scientific">Dromaius novaehollandiae</name>
    <name type="common">Emu</name>
    <dbReference type="NCBI Taxonomy" id="8790"/>
    <lineage>
        <taxon>Eukaryota</taxon>
        <taxon>Metazoa</taxon>
        <taxon>Chordata</taxon>
        <taxon>Craniata</taxon>
        <taxon>Vertebrata</taxon>
        <taxon>Euteleostomi</taxon>
        <taxon>Archelosauria</taxon>
        <taxon>Archosauria</taxon>
        <taxon>Dinosauria</taxon>
        <taxon>Saurischia</taxon>
        <taxon>Theropoda</taxon>
        <taxon>Coelurosauria</taxon>
        <taxon>Aves</taxon>
        <taxon>Palaeognathae</taxon>
        <taxon>Casuariiformes</taxon>
        <taxon>Dromaiidae</taxon>
        <taxon>Dromaius</taxon>
    </lineage>
</organism>
<dbReference type="GO" id="GO:0071005">
    <property type="term" value="C:U2-type precatalytic spliceosome"/>
    <property type="evidence" value="ECO:0007669"/>
    <property type="project" value="UniProtKB-UniRule"/>
</dbReference>
<feature type="compositionally biased region" description="Acidic residues" evidence="10">
    <location>
        <begin position="213"/>
        <end position="231"/>
    </location>
</feature>
<accession>A0A7K9AZJ8</accession>
<evidence type="ECO:0000313" key="12">
    <source>
        <dbReference type="EMBL" id="NXG32825.1"/>
    </source>
</evidence>
<dbReference type="InterPro" id="IPR024767">
    <property type="entry name" value="PRP38_C"/>
</dbReference>
<dbReference type="Pfam" id="PF12871">
    <property type="entry name" value="PRP38_assoc"/>
    <property type="match status" value="1"/>
</dbReference>
<evidence type="ECO:0000256" key="6">
    <source>
        <dbReference type="ARBA" id="ARBA00022728"/>
    </source>
</evidence>
<evidence type="ECO:0000256" key="7">
    <source>
        <dbReference type="ARBA" id="ARBA00023187"/>
    </source>
</evidence>
<dbReference type="InterPro" id="IPR005037">
    <property type="entry name" value="PRP38"/>
</dbReference>
<evidence type="ECO:0000256" key="1">
    <source>
        <dbReference type="ARBA" id="ARBA00002609"/>
    </source>
</evidence>
<feature type="compositionally biased region" description="Basic residues" evidence="10">
    <location>
        <begin position="280"/>
        <end position="319"/>
    </location>
</feature>
<feature type="compositionally biased region" description="Basic residues" evidence="10">
    <location>
        <begin position="254"/>
        <end position="267"/>
    </location>
</feature>
<evidence type="ECO:0000256" key="2">
    <source>
        <dbReference type="ARBA" id="ARBA00004123"/>
    </source>
</evidence>
<protein>
    <recommendedName>
        <fullName evidence="4 9">Pre-mRNA-splicing factor 38A</fullName>
    </recommendedName>
</protein>
<sequence>MANRTVKDAHSIHGTNPQYLVEKIIRTRIYESKYWKEECFGLTGTAGRAGPGRSGRGAGAGLRRALTALPRPAELVVDKAMELKYVGGVYGGNIKPTPFLCLTLKMLQIQPEKDIIVEFIKNEDFKYVRMLGALYMRLTGTAIDCYKYLEPLYNDYRKIKSQNRNGEFELMHVDEFIDELLHEERVCDIILPRLQKRYVLEEAEQLEPRVSALEEDMDDVESSEEEEEEDEKLERAPSPDHRRRGYRDLDKPRRSPVIRYRRSRSRSPRSFLSPSPSPRRERHRSKSPRRHRSRSRERRHRSRSKSPGHHRSHRHRSHSKSPERSKKSHKKSRRGNE</sequence>
<feature type="region of interest" description="Disordered" evidence="10">
    <location>
        <begin position="210"/>
        <end position="337"/>
    </location>
</feature>
<dbReference type="EMBL" id="VWZH01000086">
    <property type="protein sequence ID" value="NXG32825.1"/>
    <property type="molecule type" value="Genomic_DNA"/>
</dbReference>
<dbReference type="PANTHER" id="PTHR23142">
    <property type="entry name" value="PRE-MRNA-SPLICING FACTOR 38A-RELATED"/>
    <property type="match status" value="1"/>
</dbReference>
<feature type="compositionally biased region" description="Basic residues" evidence="10">
    <location>
        <begin position="326"/>
        <end position="337"/>
    </location>
</feature>
<dbReference type="GO" id="GO:0000398">
    <property type="term" value="P:mRNA splicing, via spliceosome"/>
    <property type="evidence" value="ECO:0007669"/>
    <property type="project" value="UniProtKB-UniRule"/>
</dbReference>
<dbReference type="Proteomes" id="UP000543287">
    <property type="component" value="Unassembled WGS sequence"/>
</dbReference>
<keyword evidence="8 9" id="KW-0539">Nucleus</keyword>
<evidence type="ECO:0000256" key="4">
    <source>
        <dbReference type="ARBA" id="ARBA00018053"/>
    </source>
</evidence>
<keyword evidence="5 9" id="KW-0507">mRNA processing</keyword>
<keyword evidence="6 9" id="KW-0747">Spliceosome</keyword>
<evidence type="ECO:0000256" key="3">
    <source>
        <dbReference type="ARBA" id="ARBA00006164"/>
    </source>
</evidence>
<dbReference type="Pfam" id="PF03371">
    <property type="entry name" value="PRP38"/>
    <property type="match status" value="2"/>
</dbReference>